<sequence length="130" mass="15399">MQLLIEQFLLEILKLQFKGPRLKIYILVGLQLQVGVIQMAIQEQQLNFKGQYLVRVAGEQWFFWFLEFFFGEKMNEFNGEIESKRVKNNGFRLIKEPLMFLAVFPMKVARISLFSAAVNASNYWDFYESI</sequence>
<accession>A0A8S0Q4B7</accession>
<name>A0A8S0Q4B7_OLEEU</name>
<proteinExistence type="predicted"/>
<dbReference type="Gramene" id="OE9A098881T1">
    <property type="protein sequence ID" value="OE9A098881C1"/>
    <property type="gene ID" value="OE9A098881"/>
</dbReference>
<evidence type="ECO:0000313" key="1">
    <source>
        <dbReference type="EMBL" id="CAA2961046.1"/>
    </source>
</evidence>
<dbReference type="EMBL" id="CACTIH010000485">
    <property type="protein sequence ID" value="CAA2961046.1"/>
    <property type="molecule type" value="Genomic_DNA"/>
</dbReference>
<dbReference type="Proteomes" id="UP000594638">
    <property type="component" value="Unassembled WGS sequence"/>
</dbReference>
<comment type="caution">
    <text evidence="1">The sequence shown here is derived from an EMBL/GenBank/DDBJ whole genome shotgun (WGS) entry which is preliminary data.</text>
</comment>
<protein>
    <submittedName>
        <fullName evidence="1">Uncharacterized protein</fullName>
    </submittedName>
</protein>
<reference evidence="1 2" key="1">
    <citation type="submission" date="2019-12" db="EMBL/GenBank/DDBJ databases">
        <authorList>
            <person name="Alioto T."/>
            <person name="Alioto T."/>
            <person name="Gomez Garrido J."/>
        </authorList>
    </citation>
    <scope>NUCLEOTIDE SEQUENCE [LARGE SCALE GENOMIC DNA]</scope>
</reference>
<gene>
    <name evidence="1" type="ORF">OLEA9_A098881</name>
</gene>
<dbReference type="AlphaFoldDB" id="A0A8S0Q4B7"/>
<evidence type="ECO:0000313" key="2">
    <source>
        <dbReference type="Proteomes" id="UP000594638"/>
    </source>
</evidence>
<keyword evidence="2" id="KW-1185">Reference proteome</keyword>
<organism evidence="1 2">
    <name type="scientific">Olea europaea subsp. europaea</name>
    <dbReference type="NCBI Taxonomy" id="158383"/>
    <lineage>
        <taxon>Eukaryota</taxon>
        <taxon>Viridiplantae</taxon>
        <taxon>Streptophyta</taxon>
        <taxon>Embryophyta</taxon>
        <taxon>Tracheophyta</taxon>
        <taxon>Spermatophyta</taxon>
        <taxon>Magnoliopsida</taxon>
        <taxon>eudicotyledons</taxon>
        <taxon>Gunneridae</taxon>
        <taxon>Pentapetalae</taxon>
        <taxon>asterids</taxon>
        <taxon>lamiids</taxon>
        <taxon>Lamiales</taxon>
        <taxon>Oleaceae</taxon>
        <taxon>Oleeae</taxon>
        <taxon>Olea</taxon>
    </lineage>
</organism>